<sequence>MGKKTPLYPEYEKYQAKTIDFGGWDLPVQFTSIKEEHHHVRSEAGVFDVSHMGEVRVTGPDTTAFLQKMLTNDLEKASFGQCQYTAMCYEDGGTVDDLVLFRFSETEVLLVVNAANIEKDIQWLEKHALGMDIIITDESEDTALLALQGPAAEPLLQKLTSADLSEIGFFRFQNEVDIQGRAVLLSRTGYTGEDGFEIYCRASDARAVWQALIEKGARPIGLGARDTLRFEARLALYGQELSKDITPVEAGIGFVVKPDKGVPFLGEDVLRKQKENGPSRKLTGIEMVDKGIPRTGYTVSADGKEIGFVTTGTQSPTLGKNIGLCLVDASYTSPGTEVEVQVRKKTLRAVTVKTPFYQRSREDKK</sequence>
<dbReference type="GO" id="GO:0005960">
    <property type="term" value="C:glycine cleavage complex"/>
    <property type="evidence" value="ECO:0007669"/>
    <property type="project" value="InterPro"/>
</dbReference>
<feature type="domain" description="Aminomethyltransferase C-terminal" evidence="10">
    <location>
        <begin position="280"/>
        <end position="357"/>
    </location>
</feature>
<dbReference type="GO" id="GO:0005829">
    <property type="term" value="C:cytosol"/>
    <property type="evidence" value="ECO:0007669"/>
    <property type="project" value="TreeGrafter"/>
</dbReference>
<dbReference type="InterPro" id="IPR022903">
    <property type="entry name" value="GcvT_bac"/>
</dbReference>
<feature type="domain" description="GCVT N-terminal" evidence="9">
    <location>
        <begin position="7"/>
        <end position="260"/>
    </location>
</feature>
<dbReference type="InterPro" id="IPR029043">
    <property type="entry name" value="GcvT/YgfZ_C"/>
</dbReference>
<evidence type="ECO:0000256" key="3">
    <source>
        <dbReference type="ARBA" id="ARBA00022576"/>
    </source>
</evidence>
<evidence type="ECO:0000313" key="11">
    <source>
        <dbReference type="EMBL" id="PRO66693.1"/>
    </source>
</evidence>
<evidence type="ECO:0000256" key="7">
    <source>
        <dbReference type="HAMAP-Rule" id="MF_00259"/>
    </source>
</evidence>
<keyword evidence="12" id="KW-1185">Reference proteome</keyword>
<evidence type="ECO:0000256" key="2">
    <source>
        <dbReference type="ARBA" id="ARBA00012616"/>
    </source>
</evidence>
<dbReference type="AlphaFoldDB" id="A0A2P6MKA5"/>
<evidence type="ECO:0000256" key="1">
    <source>
        <dbReference type="ARBA" id="ARBA00008609"/>
    </source>
</evidence>
<dbReference type="FunFam" id="2.40.30.110:FF:000003">
    <property type="entry name" value="Aminomethyltransferase"/>
    <property type="match status" value="1"/>
</dbReference>
<dbReference type="GO" id="GO:0004047">
    <property type="term" value="F:aminomethyltransferase activity"/>
    <property type="evidence" value="ECO:0007669"/>
    <property type="project" value="UniProtKB-UniRule"/>
</dbReference>
<dbReference type="GO" id="GO:0019464">
    <property type="term" value="P:glycine decarboxylation via glycine cleavage system"/>
    <property type="evidence" value="ECO:0007669"/>
    <property type="project" value="UniProtKB-UniRule"/>
</dbReference>
<proteinExistence type="inferred from homology"/>
<dbReference type="InterPro" id="IPR027266">
    <property type="entry name" value="TrmE/GcvT-like"/>
</dbReference>
<dbReference type="Gene3D" id="4.10.1250.10">
    <property type="entry name" value="Aminomethyltransferase fragment"/>
    <property type="match status" value="1"/>
</dbReference>
<protein>
    <recommendedName>
        <fullName evidence="2 7">Aminomethyltransferase</fullName>
        <ecNumber evidence="2 7">2.1.2.10</ecNumber>
    </recommendedName>
    <alternativeName>
        <fullName evidence="5 7">Glycine cleavage system T protein</fullName>
    </alternativeName>
</protein>
<comment type="similarity">
    <text evidence="1 7">Belongs to the GcvT family.</text>
</comment>
<evidence type="ECO:0000259" key="10">
    <source>
        <dbReference type="Pfam" id="PF08669"/>
    </source>
</evidence>
<dbReference type="Pfam" id="PF08669">
    <property type="entry name" value="GCV_T_C"/>
    <property type="match status" value="1"/>
</dbReference>
<dbReference type="NCBIfam" id="TIGR00528">
    <property type="entry name" value="gcvT"/>
    <property type="match status" value="1"/>
</dbReference>
<dbReference type="Gene3D" id="3.30.70.1400">
    <property type="entry name" value="Aminomethyltransferase beta-barrel domains"/>
    <property type="match status" value="1"/>
</dbReference>
<dbReference type="SUPFAM" id="SSF101790">
    <property type="entry name" value="Aminomethyltransferase beta-barrel domain"/>
    <property type="match status" value="1"/>
</dbReference>
<dbReference type="PIRSF" id="PIRSF006487">
    <property type="entry name" value="GcvT"/>
    <property type="match status" value="1"/>
</dbReference>
<comment type="subunit">
    <text evidence="7">The glycine cleavage system is composed of four proteins: P, T, L and H.</text>
</comment>
<comment type="catalytic activity">
    <reaction evidence="6 7">
        <text>N(6)-[(R)-S(8)-aminomethyldihydrolipoyl]-L-lysyl-[protein] + (6S)-5,6,7,8-tetrahydrofolate = N(6)-[(R)-dihydrolipoyl]-L-lysyl-[protein] + (6R)-5,10-methylene-5,6,7,8-tetrahydrofolate + NH4(+)</text>
        <dbReference type="Rhea" id="RHEA:16945"/>
        <dbReference type="Rhea" id="RHEA-COMP:10475"/>
        <dbReference type="Rhea" id="RHEA-COMP:10492"/>
        <dbReference type="ChEBI" id="CHEBI:15636"/>
        <dbReference type="ChEBI" id="CHEBI:28938"/>
        <dbReference type="ChEBI" id="CHEBI:57453"/>
        <dbReference type="ChEBI" id="CHEBI:83100"/>
        <dbReference type="ChEBI" id="CHEBI:83143"/>
        <dbReference type="EC" id="2.1.2.10"/>
    </reaction>
</comment>
<dbReference type="NCBIfam" id="NF001567">
    <property type="entry name" value="PRK00389.1"/>
    <property type="match status" value="1"/>
</dbReference>
<dbReference type="SUPFAM" id="SSF103025">
    <property type="entry name" value="Folate-binding domain"/>
    <property type="match status" value="1"/>
</dbReference>
<organism evidence="11 12">
    <name type="scientific">Alkalicoccus urumqiensis</name>
    <name type="common">Bacillus urumqiensis</name>
    <dbReference type="NCBI Taxonomy" id="1548213"/>
    <lineage>
        <taxon>Bacteria</taxon>
        <taxon>Bacillati</taxon>
        <taxon>Bacillota</taxon>
        <taxon>Bacilli</taxon>
        <taxon>Bacillales</taxon>
        <taxon>Bacillaceae</taxon>
        <taxon>Alkalicoccus</taxon>
    </lineage>
</organism>
<dbReference type="PANTHER" id="PTHR43757">
    <property type="entry name" value="AMINOMETHYLTRANSFERASE"/>
    <property type="match status" value="1"/>
</dbReference>
<dbReference type="RefSeq" id="WP_105957729.1">
    <property type="nucleotide sequence ID" value="NZ_PVNS01000002.1"/>
</dbReference>
<evidence type="ECO:0000256" key="6">
    <source>
        <dbReference type="ARBA" id="ARBA00047665"/>
    </source>
</evidence>
<dbReference type="InterPro" id="IPR013977">
    <property type="entry name" value="GcvT_C"/>
</dbReference>
<keyword evidence="4 7" id="KW-0808">Transferase</keyword>
<dbReference type="Gene3D" id="3.30.1360.120">
    <property type="entry name" value="Probable tRNA modification gtpase trme, domain 1"/>
    <property type="match status" value="1"/>
</dbReference>
<evidence type="ECO:0000259" key="9">
    <source>
        <dbReference type="Pfam" id="PF01571"/>
    </source>
</evidence>
<dbReference type="InterPro" id="IPR006222">
    <property type="entry name" value="GCVT_N"/>
</dbReference>
<evidence type="ECO:0000256" key="8">
    <source>
        <dbReference type="PIRSR" id="PIRSR006487-1"/>
    </source>
</evidence>
<dbReference type="EC" id="2.1.2.10" evidence="2 7"/>
<dbReference type="InterPro" id="IPR006223">
    <property type="entry name" value="GcvT"/>
</dbReference>
<dbReference type="PANTHER" id="PTHR43757:SF2">
    <property type="entry name" value="AMINOMETHYLTRANSFERASE, MITOCHONDRIAL"/>
    <property type="match status" value="1"/>
</dbReference>
<dbReference type="Pfam" id="PF01571">
    <property type="entry name" value="GCV_T"/>
    <property type="match status" value="1"/>
</dbReference>
<dbReference type="Proteomes" id="UP000243650">
    <property type="component" value="Unassembled WGS sequence"/>
</dbReference>
<dbReference type="OrthoDB" id="9774591at2"/>
<evidence type="ECO:0000256" key="5">
    <source>
        <dbReference type="ARBA" id="ARBA00031395"/>
    </source>
</evidence>
<gene>
    <name evidence="7 11" type="primary">gcvT</name>
    <name evidence="11" type="ORF">C6I21_01835</name>
</gene>
<dbReference type="Gene3D" id="2.40.30.110">
    <property type="entry name" value="Aminomethyltransferase beta-barrel domains"/>
    <property type="match status" value="1"/>
</dbReference>
<dbReference type="EMBL" id="PVNS01000002">
    <property type="protein sequence ID" value="PRO66693.1"/>
    <property type="molecule type" value="Genomic_DNA"/>
</dbReference>
<comment type="caution">
    <text evidence="11">The sequence shown here is derived from an EMBL/GenBank/DDBJ whole genome shotgun (WGS) entry which is preliminary data.</text>
</comment>
<name>A0A2P6MKA5_ALKUR</name>
<evidence type="ECO:0000256" key="4">
    <source>
        <dbReference type="ARBA" id="ARBA00022679"/>
    </source>
</evidence>
<dbReference type="GO" id="GO:0008483">
    <property type="term" value="F:transaminase activity"/>
    <property type="evidence" value="ECO:0007669"/>
    <property type="project" value="UniProtKB-KW"/>
</dbReference>
<comment type="function">
    <text evidence="7">The glycine cleavage system catalyzes the degradation of glycine.</text>
</comment>
<reference evidence="11 12" key="1">
    <citation type="submission" date="2018-03" db="EMBL/GenBank/DDBJ databases">
        <title>Bacillus urumqiensis sp. nov., a moderately haloalkaliphilic bacterium isolated from a salt lake.</title>
        <authorList>
            <person name="Zhao B."/>
            <person name="Liao Z."/>
        </authorList>
    </citation>
    <scope>NUCLEOTIDE SEQUENCE [LARGE SCALE GENOMIC DNA]</scope>
    <source>
        <strain evidence="11 12">BZ-SZ-XJ18</strain>
    </source>
</reference>
<dbReference type="HAMAP" id="MF_00259">
    <property type="entry name" value="GcvT"/>
    <property type="match status" value="1"/>
</dbReference>
<dbReference type="InterPro" id="IPR028896">
    <property type="entry name" value="GcvT/YgfZ/DmdA"/>
</dbReference>
<keyword evidence="3 7" id="KW-0032">Aminotransferase</keyword>
<accession>A0A2P6MKA5</accession>
<dbReference type="FunFam" id="3.30.70.1400:FF:000001">
    <property type="entry name" value="Aminomethyltransferase"/>
    <property type="match status" value="1"/>
</dbReference>
<feature type="binding site" evidence="8">
    <location>
        <position position="197"/>
    </location>
    <ligand>
        <name>substrate</name>
    </ligand>
</feature>
<evidence type="ECO:0000313" key="12">
    <source>
        <dbReference type="Proteomes" id="UP000243650"/>
    </source>
</evidence>